<evidence type="ECO:0000256" key="4">
    <source>
        <dbReference type="ARBA" id="ARBA00022723"/>
    </source>
</evidence>
<dbReference type="Pfam" id="PF07519">
    <property type="entry name" value="Tannase"/>
    <property type="match status" value="1"/>
</dbReference>
<sequence>MLGKFLFLQTILLWLSGIYATSFDFDSACDNITSQAASIANTTIFFSEVVPAGTNLSFDNPTCDATGVASFQVTLADMCRVALSVSTSDQSGIAMEAWLPRNWTGRFLSTGNGGLGGCIQYADMAYGAGLGFATVGANNGHNGSSGQPFFDHPEVLADYVFRSVHTNVLVGEEITKMFYGSPHRFSYYFGCSTGGRQGFKSVQDFPDDFDGVLVGSPGLNYNNLMSYFGRYFNILGTPDSPSFITADQWSNLIHENVLKQCDAIDGVADGIIEDPSLCDYKPEELICIPGSNSSDCLTATQAAAVRQVFSPMYDLRGNLMFPKLRPGGEDTVYVELIFTGGTPVSFTSDWFHYVVFDPSFDVTKLDLADYQHAEDLNPFNIATFKGDLSAFRSRNGKVMVYHGQADILGSPVETELYYNHVARTMGLPPTKMDDFMRFFRISGMSHCVTGDGAWQFGQNLLAVGGNLTAENLNPDRNALTALVRWVEEGIAPDTLLGTKYVNDTPELGVEFSRRHCRYPLRNTYDRTGDSTVPESWSCQ</sequence>
<evidence type="ECO:0000256" key="2">
    <source>
        <dbReference type="ARBA" id="ARBA00022487"/>
    </source>
</evidence>
<name>A0A0D0CNV9_9AGAR</name>
<keyword evidence="8" id="KW-1015">Disulfide bond</keyword>
<dbReference type="EC" id="3.1.1.-" evidence="10"/>
<reference evidence="11 12" key="1">
    <citation type="submission" date="2014-04" db="EMBL/GenBank/DDBJ databases">
        <title>Evolutionary Origins and Diversification of the Mycorrhizal Mutualists.</title>
        <authorList>
            <consortium name="DOE Joint Genome Institute"/>
            <consortium name="Mycorrhizal Genomics Consortium"/>
            <person name="Kohler A."/>
            <person name="Kuo A."/>
            <person name="Nagy L.G."/>
            <person name="Floudas D."/>
            <person name="Copeland A."/>
            <person name="Barry K.W."/>
            <person name="Cichocki N."/>
            <person name="Veneault-Fourrey C."/>
            <person name="LaButti K."/>
            <person name="Lindquist E.A."/>
            <person name="Lipzen A."/>
            <person name="Lundell T."/>
            <person name="Morin E."/>
            <person name="Murat C."/>
            <person name="Riley R."/>
            <person name="Ohm R."/>
            <person name="Sun H."/>
            <person name="Tunlid A."/>
            <person name="Henrissat B."/>
            <person name="Grigoriev I.V."/>
            <person name="Hibbett D.S."/>
            <person name="Martin F."/>
        </authorList>
    </citation>
    <scope>NUCLEOTIDE SEQUENCE [LARGE SCALE GENOMIC DNA]</scope>
    <source>
        <strain evidence="11 12">FD-317 M1</strain>
    </source>
</reference>
<evidence type="ECO:0000256" key="1">
    <source>
        <dbReference type="ARBA" id="ARBA00006249"/>
    </source>
</evidence>
<proteinExistence type="inferred from homology"/>
<evidence type="ECO:0000256" key="10">
    <source>
        <dbReference type="RuleBase" id="RU361238"/>
    </source>
</evidence>
<evidence type="ECO:0000256" key="6">
    <source>
        <dbReference type="ARBA" id="ARBA00022801"/>
    </source>
</evidence>
<protein>
    <recommendedName>
        <fullName evidence="10">Carboxylic ester hydrolase</fullName>
        <ecNumber evidence="10">3.1.1.-</ecNumber>
    </recommendedName>
</protein>
<evidence type="ECO:0000256" key="7">
    <source>
        <dbReference type="ARBA" id="ARBA00022837"/>
    </source>
</evidence>
<dbReference type="GO" id="GO:0046872">
    <property type="term" value="F:metal ion binding"/>
    <property type="evidence" value="ECO:0007669"/>
    <property type="project" value="UniProtKB-KW"/>
</dbReference>
<dbReference type="InterPro" id="IPR029058">
    <property type="entry name" value="AB_hydrolase_fold"/>
</dbReference>
<dbReference type="PANTHER" id="PTHR33938">
    <property type="entry name" value="FERULOYL ESTERASE B-RELATED"/>
    <property type="match status" value="1"/>
</dbReference>
<accession>A0A0D0CNV9</accession>
<evidence type="ECO:0000256" key="5">
    <source>
        <dbReference type="ARBA" id="ARBA00022729"/>
    </source>
</evidence>
<feature type="signal peptide" evidence="10">
    <location>
        <begin position="1"/>
        <end position="20"/>
    </location>
</feature>
<dbReference type="GO" id="GO:0045493">
    <property type="term" value="P:xylan catabolic process"/>
    <property type="evidence" value="ECO:0007669"/>
    <property type="project" value="UniProtKB-KW"/>
</dbReference>
<dbReference type="InterPro" id="IPR011118">
    <property type="entry name" value="Tannase/feruloyl_esterase"/>
</dbReference>
<comment type="similarity">
    <text evidence="1 10">Belongs to the tannase family.</text>
</comment>
<gene>
    <name evidence="11" type="ORF">GYMLUDRAFT_229639</name>
</gene>
<keyword evidence="3" id="KW-0624">Polysaccharide degradation</keyword>
<evidence type="ECO:0000256" key="3">
    <source>
        <dbReference type="ARBA" id="ARBA00022651"/>
    </source>
</evidence>
<feature type="chain" id="PRO_5005111998" description="Carboxylic ester hydrolase" evidence="10">
    <location>
        <begin position="21"/>
        <end position="539"/>
    </location>
</feature>
<evidence type="ECO:0000256" key="9">
    <source>
        <dbReference type="ARBA" id="ARBA00034075"/>
    </source>
</evidence>
<comment type="catalytic activity">
    <reaction evidence="9">
        <text>feruloyl-polysaccharide + H2O = ferulate + polysaccharide.</text>
        <dbReference type="EC" id="3.1.1.73"/>
    </reaction>
</comment>
<keyword evidence="6 10" id="KW-0378">Hydrolase</keyword>
<keyword evidence="7" id="KW-0106">Calcium</keyword>
<keyword evidence="3" id="KW-0119">Carbohydrate metabolism</keyword>
<dbReference type="Proteomes" id="UP000053593">
    <property type="component" value="Unassembled WGS sequence"/>
</dbReference>
<dbReference type="HOGENOM" id="CLU_014819_1_0_1"/>
<dbReference type="SUPFAM" id="SSF53474">
    <property type="entry name" value="alpha/beta-Hydrolases"/>
    <property type="match status" value="1"/>
</dbReference>
<dbReference type="PANTHER" id="PTHR33938:SF15">
    <property type="entry name" value="FERULOYL ESTERASE B-RELATED"/>
    <property type="match status" value="1"/>
</dbReference>
<keyword evidence="5 10" id="KW-0732">Signal</keyword>
<dbReference type="AlphaFoldDB" id="A0A0D0CNV9"/>
<keyword evidence="2" id="KW-0719">Serine esterase</keyword>
<dbReference type="EMBL" id="KN834793">
    <property type="protein sequence ID" value="KIK56978.1"/>
    <property type="molecule type" value="Genomic_DNA"/>
</dbReference>
<keyword evidence="3" id="KW-0858">Xylan degradation</keyword>
<keyword evidence="12" id="KW-1185">Reference proteome</keyword>
<dbReference type="OrthoDB" id="3039123at2759"/>
<evidence type="ECO:0000256" key="8">
    <source>
        <dbReference type="ARBA" id="ARBA00023157"/>
    </source>
</evidence>
<organism evidence="11 12">
    <name type="scientific">Collybiopsis luxurians FD-317 M1</name>
    <dbReference type="NCBI Taxonomy" id="944289"/>
    <lineage>
        <taxon>Eukaryota</taxon>
        <taxon>Fungi</taxon>
        <taxon>Dikarya</taxon>
        <taxon>Basidiomycota</taxon>
        <taxon>Agaricomycotina</taxon>
        <taxon>Agaricomycetes</taxon>
        <taxon>Agaricomycetidae</taxon>
        <taxon>Agaricales</taxon>
        <taxon>Marasmiineae</taxon>
        <taxon>Omphalotaceae</taxon>
        <taxon>Collybiopsis</taxon>
        <taxon>Collybiopsis luxurians</taxon>
    </lineage>
</organism>
<dbReference type="GO" id="GO:0030600">
    <property type="term" value="F:feruloyl esterase activity"/>
    <property type="evidence" value="ECO:0007669"/>
    <property type="project" value="UniProtKB-EC"/>
</dbReference>
<keyword evidence="4" id="KW-0479">Metal-binding</keyword>
<evidence type="ECO:0000313" key="12">
    <source>
        <dbReference type="Proteomes" id="UP000053593"/>
    </source>
</evidence>
<evidence type="ECO:0000313" key="11">
    <source>
        <dbReference type="EMBL" id="KIK56978.1"/>
    </source>
</evidence>